<proteinExistence type="predicted"/>
<dbReference type="CDD" id="cd07302">
    <property type="entry name" value="CHD"/>
    <property type="match status" value="1"/>
</dbReference>
<dbReference type="PROSITE" id="PS50125">
    <property type="entry name" value="GUANYLATE_CYCLASE_2"/>
    <property type="match status" value="1"/>
</dbReference>
<dbReference type="Gene3D" id="3.40.50.300">
    <property type="entry name" value="P-loop containing nucleotide triphosphate hydrolases"/>
    <property type="match status" value="1"/>
</dbReference>
<dbReference type="InterPro" id="IPR001054">
    <property type="entry name" value="A/G_cyclase"/>
</dbReference>
<dbReference type="InterPro" id="IPR005225">
    <property type="entry name" value="Small_GTP-bd"/>
</dbReference>
<evidence type="ECO:0000256" key="3">
    <source>
        <dbReference type="SAM" id="Phobius"/>
    </source>
</evidence>
<feature type="transmembrane region" description="Helical" evidence="3">
    <location>
        <begin position="723"/>
        <end position="749"/>
    </location>
</feature>
<name>A0A0L0DP62_THETB</name>
<dbReference type="GO" id="GO:0009190">
    <property type="term" value="P:cyclic nucleotide biosynthetic process"/>
    <property type="evidence" value="ECO:0007669"/>
    <property type="project" value="InterPro"/>
</dbReference>
<evidence type="ECO:0000313" key="6">
    <source>
        <dbReference type="Proteomes" id="UP000054408"/>
    </source>
</evidence>
<dbReference type="SMART" id="SM00175">
    <property type="entry name" value="RAB"/>
    <property type="match status" value="1"/>
</dbReference>
<dbReference type="eggNOG" id="KOG0618">
    <property type="taxonomic scope" value="Eukaryota"/>
</dbReference>
<keyword evidence="3" id="KW-0812">Transmembrane</keyword>
<keyword evidence="1" id="KW-0547">Nucleotide-binding</keyword>
<dbReference type="FunFam" id="3.40.50.300:FF:000823">
    <property type="entry name" value="Small GTPase RAB, putative"/>
    <property type="match status" value="1"/>
</dbReference>
<dbReference type="GO" id="GO:0005525">
    <property type="term" value="F:GTP binding"/>
    <property type="evidence" value="ECO:0007669"/>
    <property type="project" value="InterPro"/>
</dbReference>
<dbReference type="PROSITE" id="PS51419">
    <property type="entry name" value="RAB"/>
    <property type="match status" value="1"/>
</dbReference>
<dbReference type="InterPro" id="IPR029787">
    <property type="entry name" value="Nucleotide_cyclase"/>
</dbReference>
<dbReference type="EMBL" id="GL349483">
    <property type="protein sequence ID" value="KNC53826.1"/>
    <property type="molecule type" value="Genomic_DNA"/>
</dbReference>
<dbReference type="SUPFAM" id="SSF55073">
    <property type="entry name" value="Nucleotide cyclase"/>
    <property type="match status" value="1"/>
</dbReference>
<dbReference type="SMART" id="SM00173">
    <property type="entry name" value="RAS"/>
    <property type="match status" value="1"/>
</dbReference>
<feature type="compositionally biased region" description="Low complexity" evidence="2">
    <location>
        <begin position="1129"/>
        <end position="1143"/>
    </location>
</feature>
<feature type="region of interest" description="Disordered" evidence="2">
    <location>
        <begin position="1195"/>
        <end position="1313"/>
    </location>
</feature>
<evidence type="ECO:0000256" key="2">
    <source>
        <dbReference type="SAM" id="MobiDB-lite"/>
    </source>
</evidence>
<sequence length="1341" mass="139317">MNAGGKVSQFKLVLLGQAAVGKSSLVLRFVKNEFQEYQESTIGAAFCTKTLNLEDSSAVIKFEIWDTAGQERYESLAPMYYRGAHAAVVVFDITDAESFDKAQKWIRDLNRQANQNIVICLVGNKIDRDDERVVSTDQAAGYAEENDLLYVEASAKSGTNVTEVFQAIAAKLPTAPKEPAPSGVVEHLDEDPSAGQKKGCVNVAHTSGAPGVLSSPVLYDLLQDAWDQDALYPNERLFLHIQQSGSNCATGDCSIPVSTLPTLTIAYYEVCPLVDLGPGTVTPHPATSAAYAPVGDTLSLTCNAGMTLYNADGSNKLEPGYACLTPGAPCTTCVHPNGMDCAGVCNGVAALDSCRVCAGGTTGRSANADRDECGVCFGGNAAKDDCGLCFGDNAAKDSCGVCFGSNATCAGCDGIPNSGAVRDVCGVCGGDSSSCLGCDGIPIPLGGAHFDACGDCGGNATVCYVGCDGVYGSGIHYDCHGVCGGNATIDDCGMCTGGNVSTPLPFNYHLDSCGVCFDQDLTCTACASGVLDACGVCDGDNSTCVGCDGTLVSDGGALFDLCGVCGGDGTSCIMGCDGVLGSSATYDCTGTCSGTATVDDCNVCAGGSSLVPTPGFFKDDCGVCFRGNADVDSCGVCFGGDADRDVCGVCGGGGAALDTCGVCFGTNLAMDECGVCYGNNSLCASCDGIPNSGRVVDACGACTYPALPSTCALGSRSSSESTMLSPLVIVGAACSFVLLVGVVVALAALASRMRRSSAVAAYAASLADDAPSGEIFIVSTDIESSSMLWELNPESMDDVLERHNAVLENCGRMCGGHLFSTEGDAFYYAFASLEHALSFAVSVQLELLAISWPIWLLDAMPDPSSDGSAALWNGLRVRIGIHFGRASATYNIRAARKEYFGGTVHRTTAVTDLALGGQILVTREVIAQWLRILTAKDSGSVPDVVLLPLARVALPGFTDPIEVWELLPRSLAGRTRVFPRSRILQRVRSVVWLDEGDTIDSLVASNSLPDSLLNPMAALAERSSALLTAPHTQATTSTPTNGSEIFGLPHTSTTLSVPGLGVRSSESSASIYRQPLRGPSTFDLEELVRSASAASSKRSRRRLRNAAMASASQRRGSGQTRKKSRVRRASVVSARASGESVASLTEREASPAGMLRSRIYAQSRDELLPERHPLTATASIVESSPALRATSAGFANHDVASDNSDTDTDELSGNLTTERSSPNTRKRNTRLVRSVRRKRKIRSVTGSRKAGDGAPSRAARATTSSVADNATSMRRTVRSAASSRFSVHSASQSRRGSLAQLHSRIRPATSTEATAPALSALLAPADSAEAKTRGVDSDLSL</sequence>
<feature type="compositionally biased region" description="Basic residues" evidence="2">
    <location>
        <begin position="1224"/>
        <end position="1242"/>
    </location>
</feature>
<feature type="domain" description="Guanylate cyclase" evidence="4">
    <location>
        <begin position="776"/>
        <end position="911"/>
    </location>
</feature>
<dbReference type="CDD" id="cd01860">
    <property type="entry name" value="Rab5_related"/>
    <property type="match status" value="1"/>
</dbReference>
<dbReference type="GO" id="GO:0035556">
    <property type="term" value="P:intracellular signal transduction"/>
    <property type="evidence" value="ECO:0007669"/>
    <property type="project" value="InterPro"/>
</dbReference>
<dbReference type="Proteomes" id="UP000054408">
    <property type="component" value="Unassembled WGS sequence"/>
</dbReference>
<protein>
    <recommendedName>
        <fullName evidence="4">Guanylate cyclase domain-containing protein</fullName>
    </recommendedName>
</protein>
<dbReference type="PRINTS" id="PR00449">
    <property type="entry name" value="RASTRNSFRMNG"/>
</dbReference>
<feature type="compositionally biased region" description="Polar residues" evidence="2">
    <location>
        <begin position="1266"/>
        <end position="1295"/>
    </location>
</feature>
<keyword evidence="3" id="KW-1133">Transmembrane helix</keyword>
<accession>A0A0L0DP62</accession>
<dbReference type="InterPro" id="IPR027417">
    <property type="entry name" value="P-loop_NTPase"/>
</dbReference>
<evidence type="ECO:0000259" key="4">
    <source>
        <dbReference type="PROSITE" id="PS50125"/>
    </source>
</evidence>
<dbReference type="GO" id="GO:0003924">
    <property type="term" value="F:GTPase activity"/>
    <property type="evidence" value="ECO:0007669"/>
    <property type="project" value="InterPro"/>
</dbReference>
<gene>
    <name evidence="5" type="ORF">AMSG_12286</name>
</gene>
<feature type="compositionally biased region" description="Polar residues" evidence="2">
    <location>
        <begin position="1211"/>
        <end position="1223"/>
    </location>
</feature>
<evidence type="ECO:0000313" key="5">
    <source>
        <dbReference type="EMBL" id="KNC53826.1"/>
    </source>
</evidence>
<dbReference type="PROSITE" id="PS51421">
    <property type="entry name" value="RAS"/>
    <property type="match status" value="1"/>
</dbReference>
<dbReference type="SMART" id="SM00044">
    <property type="entry name" value="CYCc"/>
    <property type="match status" value="1"/>
</dbReference>
<reference evidence="5 6" key="1">
    <citation type="submission" date="2010-05" db="EMBL/GenBank/DDBJ databases">
        <title>The Genome Sequence of Thecamonas trahens ATCC 50062.</title>
        <authorList>
            <consortium name="The Broad Institute Genome Sequencing Platform"/>
            <person name="Russ C."/>
            <person name="Cuomo C."/>
            <person name="Shea T."/>
            <person name="Young S.K."/>
            <person name="Zeng Q."/>
            <person name="Koehrsen M."/>
            <person name="Haas B."/>
            <person name="Borodovsky M."/>
            <person name="Guigo R."/>
            <person name="Alvarado L."/>
            <person name="Berlin A."/>
            <person name="Bochicchio J."/>
            <person name="Borenstein D."/>
            <person name="Chapman S."/>
            <person name="Chen Z."/>
            <person name="Freedman E."/>
            <person name="Gellesch M."/>
            <person name="Goldberg J."/>
            <person name="Griggs A."/>
            <person name="Gujja S."/>
            <person name="Heilman E."/>
            <person name="Heiman D."/>
            <person name="Hepburn T."/>
            <person name="Howarth C."/>
            <person name="Jen D."/>
            <person name="Larson L."/>
            <person name="Mehta T."/>
            <person name="Park D."/>
            <person name="Pearson M."/>
            <person name="Roberts A."/>
            <person name="Saif S."/>
            <person name="Shenoy N."/>
            <person name="Sisk P."/>
            <person name="Stolte C."/>
            <person name="Sykes S."/>
            <person name="Thomson T."/>
            <person name="Walk T."/>
            <person name="White J."/>
            <person name="Yandava C."/>
            <person name="Burger G."/>
            <person name="Gray M.W."/>
            <person name="Holland P.W.H."/>
            <person name="King N."/>
            <person name="Lang F.B.F."/>
            <person name="Roger A.J."/>
            <person name="Ruiz-Trillo I."/>
            <person name="Lander E."/>
            <person name="Nusbaum C."/>
        </authorList>
    </citation>
    <scope>NUCLEOTIDE SEQUENCE [LARGE SCALE GENOMIC DNA]</scope>
    <source>
        <strain evidence="5 6">ATCC 50062</strain>
    </source>
</reference>
<dbReference type="Gene3D" id="3.30.70.1230">
    <property type="entry name" value="Nucleotide cyclase"/>
    <property type="match status" value="1"/>
</dbReference>
<feature type="region of interest" description="Disordered" evidence="2">
    <location>
        <begin position="1091"/>
        <end position="1151"/>
    </location>
</feature>
<dbReference type="PANTHER" id="PTHR47978">
    <property type="match status" value="1"/>
</dbReference>
<dbReference type="NCBIfam" id="TIGR00231">
    <property type="entry name" value="small_GTP"/>
    <property type="match status" value="1"/>
</dbReference>
<dbReference type="SMART" id="SM00176">
    <property type="entry name" value="RAN"/>
    <property type="match status" value="1"/>
</dbReference>
<dbReference type="InterPro" id="IPR001806">
    <property type="entry name" value="Small_GTPase"/>
</dbReference>
<dbReference type="SMART" id="SM00174">
    <property type="entry name" value="RHO"/>
    <property type="match status" value="1"/>
</dbReference>
<dbReference type="RefSeq" id="XP_013754279.1">
    <property type="nucleotide sequence ID" value="XM_013898825.1"/>
</dbReference>
<dbReference type="GeneID" id="25570200"/>
<organism evidence="5 6">
    <name type="scientific">Thecamonas trahens ATCC 50062</name>
    <dbReference type="NCBI Taxonomy" id="461836"/>
    <lineage>
        <taxon>Eukaryota</taxon>
        <taxon>Apusozoa</taxon>
        <taxon>Apusomonadida</taxon>
        <taxon>Apusomonadidae</taxon>
        <taxon>Thecamonas</taxon>
    </lineage>
</organism>
<keyword evidence="3" id="KW-0472">Membrane</keyword>
<evidence type="ECO:0000256" key="1">
    <source>
        <dbReference type="ARBA" id="ARBA00022741"/>
    </source>
</evidence>
<dbReference type="eggNOG" id="KOG0092">
    <property type="taxonomic scope" value="Eukaryota"/>
</dbReference>
<dbReference type="Pfam" id="PF00071">
    <property type="entry name" value="Ras"/>
    <property type="match status" value="1"/>
</dbReference>
<dbReference type="PROSITE" id="PS51420">
    <property type="entry name" value="RHO"/>
    <property type="match status" value="1"/>
</dbReference>
<feature type="compositionally biased region" description="Low complexity" evidence="2">
    <location>
        <begin position="1256"/>
        <end position="1265"/>
    </location>
</feature>
<keyword evidence="6" id="KW-1185">Reference proteome</keyword>
<dbReference type="SUPFAM" id="SSF52540">
    <property type="entry name" value="P-loop containing nucleoside triphosphate hydrolases"/>
    <property type="match status" value="1"/>
</dbReference>
<dbReference type="STRING" id="461836.A0A0L0DP62"/>
<dbReference type="Pfam" id="PF00211">
    <property type="entry name" value="Guanylate_cyc"/>
    <property type="match status" value="1"/>
</dbReference>